<comment type="caution">
    <text evidence="14">The sequence shown here is derived from an EMBL/GenBank/DDBJ whole genome shotgun (WGS) entry which is preliminary data.</text>
</comment>
<dbReference type="SUPFAM" id="SSF56059">
    <property type="entry name" value="Glutathione synthetase ATP-binding domain-like"/>
    <property type="match status" value="1"/>
</dbReference>
<keyword evidence="7" id="KW-0460">Magnesium</keyword>
<name>A0A937JEX3_9GAMM</name>
<evidence type="ECO:0000256" key="3">
    <source>
        <dbReference type="ARBA" id="ARBA00022598"/>
    </source>
</evidence>
<dbReference type="PROSITE" id="PS50975">
    <property type="entry name" value="ATP_GRASP"/>
    <property type="match status" value="1"/>
</dbReference>
<dbReference type="AlphaFoldDB" id="A0A937JEX3"/>
<dbReference type="Gene3D" id="3.40.50.20">
    <property type="match status" value="1"/>
</dbReference>
<dbReference type="Gene3D" id="2.40.70.10">
    <property type="entry name" value="Acid Proteases"/>
    <property type="match status" value="1"/>
</dbReference>
<dbReference type="PANTHER" id="PTHR21621:SF7">
    <property type="entry name" value="RIBOSOMAL PROTEIN BS6--L-GLUTAMATE LIGASE"/>
    <property type="match status" value="1"/>
</dbReference>
<gene>
    <name evidence="14" type="primary">rimK</name>
    <name evidence="14" type="ORF">ISR29_00230</name>
</gene>
<dbReference type="FunFam" id="3.30.1490.20:FF:000005">
    <property type="entry name" value="Probable alpha-L-glutamate ligase 1"/>
    <property type="match status" value="1"/>
</dbReference>
<evidence type="ECO:0000256" key="8">
    <source>
        <dbReference type="ARBA" id="ARBA00022917"/>
    </source>
</evidence>
<dbReference type="Proteomes" id="UP000705230">
    <property type="component" value="Unassembled WGS sequence"/>
</dbReference>
<dbReference type="InterPro" id="IPR004666">
    <property type="entry name" value="Rp_bS6_RimK/Lys_biosynth_LsyX"/>
</dbReference>
<comment type="cofactor">
    <cofactor evidence="2">
        <name>Mg(2+)</name>
        <dbReference type="ChEBI" id="CHEBI:18420"/>
    </cofactor>
</comment>
<dbReference type="PANTHER" id="PTHR21621">
    <property type="entry name" value="RIBOSOMAL PROTEIN S6 MODIFICATION PROTEIN"/>
    <property type="match status" value="1"/>
</dbReference>
<evidence type="ECO:0000256" key="2">
    <source>
        <dbReference type="ARBA" id="ARBA00001946"/>
    </source>
</evidence>
<dbReference type="Pfam" id="PF05618">
    <property type="entry name" value="Zn_protease"/>
    <property type="match status" value="1"/>
</dbReference>
<reference evidence="14" key="1">
    <citation type="submission" date="2020-10" db="EMBL/GenBank/DDBJ databases">
        <title>Microbiome of the Black Sea water column analyzed by genome centric metagenomics.</title>
        <authorList>
            <person name="Cabello-Yeves P.J."/>
            <person name="Callieri C."/>
            <person name="Picazo A."/>
            <person name="Mehrshad M."/>
            <person name="Haro-Moreno J.M."/>
            <person name="Roda-Garcia J."/>
            <person name="Dzembekova N."/>
            <person name="Slabakova V."/>
            <person name="Slabakova N."/>
            <person name="Moncheva S."/>
            <person name="Rodriguez-Valera F."/>
        </authorList>
    </citation>
    <scope>NUCLEOTIDE SEQUENCE</scope>
    <source>
        <strain evidence="14">BS30m-G43</strain>
    </source>
</reference>
<evidence type="ECO:0000313" key="15">
    <source>
        <dbReference type="Proteomes" id="UP000705230"/>
    </source>
</evidence>
<keyword evidence="6 12" id="KW-0067">ATP-binding</keyword>
<dbReference type="GO" id="GO:0009432">
    <property type="term" value="P:SOS response"/>
    <property type="evidence" value="ECO:0007669"/>
    <property type="project" value="TreeGrafter"/>
</dbReference>
<dbReference type="InterPro" id="IPR021109">
    <property type="entry name" value="Peptidase_aspartic_dom_sf"/>
</dbReference>
<evidence type="ECO:0000256" key="4">
    <source>
        <dbReference type="ARBA" id="ARBA00022723"/>
    </source>
</evidence>
<dbReference type="NCBIfam" id="NF007764">
    <property type="entry name" value="PRK10446.1"/>
    <property type="match status" value="1"/>
</dbReference>
<dbReference type="GO" id="GO:0005737">
    <property type="term" value="C:cytoplasm"/>
    <property type="evidence" value="ECO:0007669"/>
    <property type="project" value="TreeGrafter"/>
</dbReference>
<dbReference type="Gene3D" id="3.30.1490.20">
    <property type="entry name" value="ATP-grasp fold, A domain"/>
    <property type="match status" value="1"/>
</dbReference>
<dbReference type="InterPro" id="IPR013815">
    <property type="entry name" value="ATP_grasp_subdomain_1"/>
</dbReference>
<comment type="cofactor">
    <cofactor evidence="1">
        <name>Mn(2+)</name>
        <dbReference type="ChEBI" id="CHEBI:29035"/>
    </cofactor>
</comment>
<evidence type="ECO:0000256" key="7">
    <source>
        <dbReference type="ARBA" id="ARBA00022842"/>
    </source>
</evidence>
<keyword evidence="4" id="KW-0479">Metal-binding</keyword>
<dbReference type="InterPro" id="IPR013651">
    <property type="entry name" value="ATP-grasp_RimK-type"/>
</dbReference>
<evidence type="ECO:0000256" key="5">
    <source>
        <dbReference type="ARBA" id="ARBA00022741"/>
    </source>
</evidence>
<dbReference type="InterPro" id="IPR011761">
    <property type="entry name" value="ATP-grasp"/>
</dbReference>
<evidence type="ECO:0000313" key="14">
    <source>
        <dbReference type="EMBL" id="MBL6902614.1"/>
    </source>
</evidence>
<evidence type="ECO:0000256" key="1">
    <source>
        <dbReference type="ARBA" id="ARBA00001936"/>
    </source>
</evidence>
<evidence type="ECO:0000256" key="11">
    <source>
        <dbReference type="ARBA" id="ARBA00072141"/>
    </source>
</evidence>
<accession>A0A937JEX3</accession>
<evidence type="ECO:0000256" key="12">
    <source>
        <dbReference type="PROSITE-ProRule" id="PRU00409"/>
    </source>
</evidence>
<keyword evidence="14" id="KW-0689">Ribosomal protein</keyword>
<dbReference type="GO" id="GO:0005840">
    <property type="term" value="C:ribosome"/>
    <property type="evidence" value="ECO:0007669"/>
    <property type="project" value="UniProtKB-KW"/>
</dbReference>
<dbReference type="Pfam" id="PF08443">
    <property type="entry name" value="RimK"/>
    <property type="match status" value="1"/>
</dbReference>
<sequence length="456" mass="50266">MKNNNYVGWEEWVSLPELNLPALLAKTDTGAETSALHAFNIQTFGKENNQMVRFGINPIDTDDRFSVFCSAKIVDQRNVTSSNSISELRYVIETEITIGDVKKKIPITLTNRENMKYKMIIGRSALDGFQISADKSFLQNTLNYELYKKAKNDTYRRSLRIGILSLEPNNYSNKKIIEAAENNGHYCEILNTKRCYLNIESDSPEVHYDGKVLPHYDVIIPRIGPSITKYGMAVVRQFEAMGTFCLNSSASIGTSRDKLAAHQALAISRIPMPDTAFANSPRDTENIIDLTTGAPLVVKLLESSQGKGVVLAETKKAASSVISAFQQLNAPFIIQEFIKDANGSDLRLFVIGGKVVASMMRSSTDDDFRSNLHAGGKATKVKITQQERKIAKQAAKAMGLNIAGVDILRSSEGPKVLEVNSSPGLQGIESTNNINVASLIIDYLEKKLGLSKFAKL</sequence>
<protein>
    <recommendedName>
        <fullName evidence="11">Probable alpha-L-glutamate ligase</fullName>
    </recommendedName>
</protein>
<keyword evidence="9" id="KW-0464">Manganese</keyword>
<comment type="similarity">
    <text evidence="10">In the C-terminal section; belongs to the RimK family.</text>
</comment>
<dbReference type="InterPro" id="IPR008503">
    <property type="entry name" value="Asp_endopeptidase"/>
</dbReference>
<keyword evidence="14" id="KW-0687">Ribonucleoprotein</keyword>
<dbReference type="SUPFAM" id="SSF50630">
    <property type="entry name" value="Acid proteases"/>
    <property type="match status" value="1"/>
</dbReference>
<dbReference type="InterPro" id="IPR041107">
    <property type="entry name" value="Rimk_N"/>
</dbReference>
<dbReference type="GO" id="GO:0006412">
    <property type="term" value="P:translation"/>
    <property type="evidence" value="ECO:0007669"/>
    <property type="project" value="UniProtKB-KW"/>
</dbReference>
<evidence type="ECO:0000256" key="10">
    <source>
        <dbReference type="ARBA" id="ARBA00061239"/>
    </source>
</evidence>
<keyword evidence="5 12" id="KW-0547">Nucleotide-binding</keyword>
<organism evidence="14 15">
    <name type="scientific">SAR86 cluster bacterium</name>
    <dbReference type="NCBI Taxonomy" id="2030880"/>
    <lineage>
        <taxon>Bacteria</taxon>
        <taxon>Pseudomonadati</taxon>
        <taxon>Pseudomonadota</taxon>
        <taxon>Gammaproteobacteria</taxon>
        <taxon>SAR86 cluster</taxon>
    </lineage>
</organism>
<evidence type="ECO:0000256" key="9">
    <source>
        <dbReference type="ARBA" id="ARBA00023211"/>
    </source>
</evidence>
<feature type="domain" description="ATP-grasp" evidence="13">
    <location>
        <begin position="262"/>
        <end position="445"/>
    </location>
</feature>
<proteinExistence type="inferred from homology"/>
<evidence type="ECO:0000259" key="13">
    <source>
        <dbReference type="PROSITE" id="PS50975"/>
    </source>
</evidence>
<dbReference type="GO" id="GO:0018169">
    <property type="term" value="F:ribosomal S6-glutamic acid ligase activity"/>
    <property type="evidence" value="ECO:0007669"/>
    <property type="project" value="TreeGrafter"/>
</dbReference>
<dbReference type="Pfam" id="PF18030">
    <property type="entry name" value="Rimk_N"/>
    <property type="match status" value="1"/>
</dbReference>
<keyword evidence="8" id="KW-0648">Protein biosynthesis</keyword>
<keyword evidence="3 14" id="KW-0436">Ligase</keyword>
<dbReference type="GO" id="GO:0005524">
    <property type="term" value="F:ATP binding"/>
    <property type="evidence" value="ECO:0007669"/>
    <property type="project" value="UniProtKB-UniRule"/>
</dbReference>
<dbReference type="GO" id="GO:0046872">
    <property type="term" value="F:metal ion binding"/>
    <property type="evidence" value="ECO:0007669"/>
    <property type="project" value="UniProtKB-KW"/>
</dbReference>
<evidence type="ECO:0000256" key="6">
    <source>
        <dbReference type="ARBA" id="ARBA00022840"/>
    </source>
</evidence>
<dbReference type="NCBIfam" id="TIGR00768">
    <property type="entry name" value="rimK_fam"/>
    <property type="match status" value="1"/>
</dbReference>
<dbReference type="EMBL" id="JADHSG010000001">
    <property type="protein sequence ID" value="MBL6902614.1"/>
    <property type="molecule type" value="Genomic_DNA"/>
</dbReference>
<dbReference type="Gene3D" id="3.30.470.20">
    <property type="entry name" value="ATP-grasp fold, B domain"/>
    <property type="match status" value="1"/>
</dbReference>